<dbReference type="Gene3D" id="3.30.1240.10">
    <property type="match status" value="1"/>
</dbReference>
<evidence type="ECO:0000313" key="2">
    <source>
        <dbReference type="Proteomes" id="UP000249377"/>
    </source>
</evidence>
<dbReference type="InterPro" id="IPR006379">
    <property type="entry name" value="HAD-SF_hydro_IIB"/>
</dbReference>
<protein>
    <submittedName>
        <fullName evidence="1">HAD family phosphatase</fullName>
    </submittedName>
</protein>
<dbReference type="Pfam" id="PF08282">
    <property type="entry name" value="Hydrolase_3"/>
    <property type="match status" value="1"/>
</dbReference>
<dbReference type="GO" id="GO:0000287">
    <property type="term" value="F:magnesium ion binding"/>
    <property type="evidence" value="ECO:0007669"/>
    <property type="project" value="TreeGrafter"/>
</dbReference>
<dbReference type="InterPro" id="IPR036412">
    <property type="entry name" value="HAD-like_sf"/>
</dbReference>
<reference evidence="1 2" key="1">
    <citation type="submission" date="2018-06" db="EMBL/GenBank/DDBJ databases">
        <title>Noncontiguous genome sequence of Ruminococcaceae bacterium ASD2818.</title>
        <authorList>
            <person name="Chaplin A.V."/>
            <person name="Sokolova S.R."/>
            <person name="Kochetkova T.O."/>
            <person name="Goltsov A.Y."/>
            <person name="Trofimov D.Y."/>
            <person name="Efimov B.A."/>
        </authorList>
    </citation>
    <scope>NUCLEOTIDE SEQUENCE [LARGE SCALE GENOMIC DNA]</scope>
    <source>
        <strain evidence="1 2">ASD2818</strain>
    </source>
</reference>
<dbReference type="InterPro" id="IPR023214">
    <property type="entry name" value="HAD_sf"/>
</dbReference>
<dbReference type="PROSITE" id="PS01229">
    <property type="entry name" value="COF_2"/>
    <property type="match status" value="1"/>
</dbReference>
<evidence type="ECO:0000313" key="1">
    <source>
        <dbReference type="EMBL" id="RAQ28817.1"/>
    </source>
</evidence>
<dbReference type="GO" id="GO:0016791">
    <property type="term" value="F:phosphatase activity"/>
    <property type="evidence" value="ECO:0007669"/>
    <property type="project" value="TreeGrafter"/>
</dbReference>
<comment type="caution">
    <text evidence="1">The sequence shown here is derived from an EMBL/GenBank/DDBJ whole genome shotgun (WGS) entry which is preliminary data.</text>
</comment>
<dbReference type="NCBIfam" id="TIGR01484">
    <property type="entry name" value="HAD-SF-IIB"/>
    <property type="match status" value="1"/>
</dbReference>
<dbReference type="AlphaFoldDB" id="A0A328UBW1"/>
<gene>
    <name evidence="1" type="ORF">DPQ25_08505</name>
</gene>
<sequence length="273" mass="29782">MAIKLFAVDMDGTCLNHRNCISGENMRALAAAAAAGITVAPATGRSLSCLPHQLRAQLAGNPFFRYVISSNGARVTDIKTGETLFQALIPRERALELLRAFSGLRLGLTAHVNGEYLVQGRGLYLMGRAAYRTDARAGICVSNMEQALRAQAHDVEELQPYFFTAAARRRLEALLEREAADCFYAFDRIYVEVFSRDASKGSALCALGRHLGIARKEIACIGDAENDLPMFCSAGLCFAMGNAQPQLRARADRVVASNREDGVAQAVYQYLLR</sequence>
<organism evidence="1 2">
    <name type="scientific">Hydrogeniiclostridium mannosilyticum</name>
    <dbReference type="NCBI Taxonomy" id="2764322"/>
    <lineage>
        <taxon>Bacteria</taxon>
        <taxon>Bacillati</taxon>
        <taxon>Bacillota</taxon>
        <taxon>Clostridia</taxon>
        <taxon>Eubacteriales</taxon>
        <taxon>Acutalibacteraceae</taxon>
        <taxon>Hydrogeniiclostridium</taxon>
    </lineage>
</organism>
<dbReference type="SFLD" id="SFLDS00003">
    <property type="entry name" value="Haloacid_Dehalogenase"/>
    <property type="match status" value="1"/>
</dbReference>
<name>A0A328UBW1_9FIRM</name>
<dbReference type="GO" id="GO:0005829">
    <property type="term" value="C:cytosol"/>
    <property type="evidence" value="ECO:0007669"/>
    <property type="project" value="TreeGrafter"/>
</dbReference>
<dbReference type="Proteomes" id="UP000249377">
    <property type="component" value="Unassembled WGS sequence"/>
</dbReference>
<keyword evidence="2" id="KW-1185">Reference proteome</keyword>
<accession>A0A328UBW1</accession>
<dbReference type="PANTHER" id="PTHR10000:SF8">
    <property type="entry name" value="HAD SUPERFAMILY HYDROLASE-LIKE, TYPE 3"/>
    <property type="match status" value="1"/>
</dbReference>
<dbReference type="SUPFAM" id="SSF56784">
    <property type="entry name" value="HAD-like"/>
    <property type="match status" value="1"/>
</dbReference>
<dbReference type="RefSeq" id="WP_112332738.1">
    <property type="nucleotide sequence ID" value="NZ_JADPHD010000011.1"/>
</dbReference>
<proteinExistence type="predicted"/>
<dbReference type="EMBL" id="QLYR01000004">
    <property type="protein sequence ID" value="RAQ28817.1"/>
    <property type="molecule type" value="Genomic_DNA"/>
</dbReference>
<dbReference type="Gene3D" id="3.40.50.1000">
    <property type="entry name" value="HAD superfamily/HAD-like"/>
    <property type="match status" value="1"/>
</dbReference>
<dbReference type="PANTHER" id="PTHR10000">
    <property type="entry name" value="PHOSPHOSERINE PHOSPHATASE"/>
    <property type="match status" value="1"/>
</dbReference>
<dbReference type="SFLD" id="SFLDG01140">
    <property type="entry name" value="C2.B:_Phosphomannomutase_and_P"/>
    <property type="match status" value="1"/>
</dbReference>